<comment type="pathway">
    <text evidence="1">Secondary metabolite biosynthesis; hopanoid biosynthesis.</text>
</comment>
<dbReference type="InterPro" id="IPR008930">
    <property type="entry name" value="Terpenoid_cyclase/PrenylTrfase"/>
</dbReference>
<dbReference type="UniPathway" id="UPA00337"/>
<evidence type="ECO:0000259" key="5">
    <source>
        <dbReference type="Pfam" id="PF13249"/>
    </source>
</evidence>
<dbReference type="EMBL" id="WOFH01000002">
    <property type="protein sequence ID" value="MUN36178.1"/>
    <property type="molecule type" value="Genomic_DNA"/>
</dbReference>
<proteinExistence type="inferred from homology"/>
<organism evidence="6 7">
    <name type="scientific">Actinomadura litoris</name>
    <dbReference type="NCBI Taxonomy" id="2678616"/>
    <lineage>
        <taxon>Bacteria</taxon>
        <taxon>Bacillati</taxon>
        <taxon>Actinomycetota</taxon>
        <taxon>Actinomycetes</taxon>
        <taxon>Streptosporangiales</taxon>
        <taxon>Thermomonosporaceae</taxon>
        <taxon>Actinomadura</taxon>
    </lineage>
</organism>
<dbReference type="InterPro" id="IPR032696">
    <property type="entry name" value="SQ_cyclase_C"/>
</dbReference>
<dbReference type="PANTHER" id="PTHR11764:SF20">
    <property type="entry name" value="LANOSTEROL SYNTHASE"/>
    <property type="match status" value="1"/>
</dbReference>
<evidence type="ECO:0000313" key="7">
    <source>
        <dbReference type="Proteomes" id="UP000432015"/>
    </source>
</evidence>
<gene>
    <name evidence="6" type="ORF">GNZ18_06150</name>
</gene>
<accession>A0A7K1KVG6</accession>
<name>A0A7K1KVG6_9ACTN</name>
<reference evidence="6 7" key="1">
    <citation type="submission" date="2019-11" db="EMBL/GenBank/DDBJ databases">
        <authorList>
            <person name="Cao P."/>
        </authorList>
    </citation>
    <scope>NUCLEOTIDE SEQUENCE [LARGE SCALE GENOMIC DNA]</scope>
    <source>
        <strain evidence="6 7">NEAU-AAG5</strain>
    </source>
</reference>
<dbReference type="RefSeq" id="WP_216651176.1">
    <property type="nucleotide sequence ID" value="NZ_WOFH01000002.1"/>
</dbReference>
<dbReference type="Proteomes" id="UP000432015">
    <property type="component" value="Unassembled WGS sequence"/>
</dbReference>
<dbReference type="Pfam" id="PF13249">
    <property type="entry name" value="SQHop_cyclase_N"/>
    <property type="match status" value="1"/>
</dbReference>
<sequence length="572" mass="61069">MRASLSSRVERSVARAAEALFAAQRPDGSWPNRRPTAVLGTAGAVVALHLADPERSRDLVERGARWLVEAQNADGGWGGVARAPTQFVPTVVAASALHLLDPRGAREPVRRARDLLDRRGGVRSLTDPGMAHMAATFLTLAGLGDIQGSRRIPLELLMLPRRFWRPRLSFRVAPFVAMAFVQARHDPPKGLARLLHRLAVPAAYRALAEVERGENDRGGYGGDNWLVSVVCIGLSRAGAPEELVSATVGYLRSNVHRDGSWHIMQGLDLIGGSYVARGLADAGFAADPRLARARAWLRGCQQDEAFPIFDAPPGGWGWEGPRGWPNILDSANVLSALVAAGGEGDGEESLRRGLRWLESRQDRAGSWGTFVPDTTLANDGPCPYVTAQSVEVLLDGGVSRQDPRIAKALEWLLAAQRADGAYEALWYRGLTPGTSMALVAFGRAGLTGHPAATRAREALLDAQLADGSWGPGETGVPGDDASAGTVEETAWALRGLLACGVPADDPRLRRAAEWIVAAQRGDGLWEPSPVCMHIRDLAYYVDGLIVNGLALKALGSYRDAAAGSPLEEQGAP</sequence>
<keyword evidence="7" id="KW-1185">Reference proteome</keyword>
<feature type="domain" description="Squalene cyclase C-terminal" evidence="4">
    <location>
        <begin position="312"/>
        <end position="527"/>
    </location>
</feature>
<evidence type="ECO:0000256" key="3">
    <source>
        <dbReference type="ARBA" id="ARBA00022737"/>
    </source>
</evidence>
<comment type="caution">
    <text evidence="6">The sequence shown here is derived from an EMBL/GenBank/DDBJ whole genome shotgun (WGS) entry which is preliminary data.</text>
</comment>
<dbReference type="GO" id="GO:0016866">
    <property type="term" value="F:intramolecular transferase activity"/>
    <property type="evidence" value="ECO:0007669"/>
    <property type="project" value="InterPro"/>
</dbReference>
<comment type="similarity">
    <text evidence="2">Belongs to the terpene cyclase/mutase family.</text>
</comment>
<dbReference type="GO" id="GO:0005811">
    <property type="term" value="C:lipid droplet"/>
    <property type="evidence" value="ECO:0007669"/>
    <property type="project" value="InterPro"/>
</dbReference>
<evidence type="ECO:0000256" key="2">
    <source>
        <dbReference type="ARBA" id="ARBA00009755"/>
    </source>
</evidence>
<protein>
    <recommendedName>
        <fullName evidence="8">Squalene--hopene cyclase</fullName>
    </recommendedName>
</protein>
<evidence type="ECO:0000313" key="6">
    <source>
        <dbReference type="EMBL" id="MUN36178.1"/>
    </source>
</evidence>
<evidence type="ECO:0000256" key="1">
    <source>
        <dbReference type="ARBA" id="ARBA00004999"/>
    </source>
</evidence>
<dbReference type="GO" id="GO:0016104">
    <property type="term" value="P:triterpenoid biosynthetic process"/>
    <property type="evidence" value="ECO:0007669"/>
    <property type="project" value="InterPro"/>
</dbReference>
<dbReference type="PANTHER" id="PTHR11764">
    <property type="entry name" value="TERPENE CYCLASE/MUTASE FAMILY MEMBER"/>
    <property type="match status" value="1"/>
</dbReference>
<feature type="domain" description="Squalene cyclase N-terminal" evidence="5">
    <location>
        <begin position="13"/>
        <end position="164"/>
    </location>
</feature>
<evidence type="ECO:0008006" key="8">
    <source>
        <dbReference type="Google" id="ProtNLM"/>
    </source>
</evidence>
<dbReference type="Pfam" id="PF13243">
    <property type="entry name" value="SQHop_cyclase_C"/>
    <property type="match status" value="1"/>
</dbReference>
<evidence type="ECO:0000259" key="4">
    <source>
        <dbReference type="Pfam" id="PF13243"/>
    </source>
</evidence>
<dbReference type="AlphaFoldDB" id="A0A7K1KVG6"/>
<dbReference type="InterPro" id="IPR032697">
    <property type="entry name" value="SQ_cyclase_N"/>
</dbReference>
<keyword evidence="3" id="KW-0677">Repeat</keyword>
<dbReference type="SUPFAM" id="SSF48239">
    <property type="entry name" value="Terpenoid cyclases/Protein prenyltransferases"/>
    <property type="match status" value="2"/>
</dbReference>
<dbReference type="InterPro" id="IPR018333">
    <property type="entry name" value="Squalene_cyclase"/>
</dbReference>
<dbReference type="Gene3D" id="1.50.10.20">
    <property type="match status" value="2"/>
</dbReference>